<accession>A0A6C0JJI6</accession>
<reference evidence="2" key="1">
    <citation type="journal article" date="2020" name="Nature">
        <title>Giant virus diversity and host interactions through global metagenomics.</title>
        <authorList>
            <person name="Schulz F."/>
            <person name="Roux S."/>
            <person name="Paez-Espino D."/>
            <person name="Jungbluth S."/>
            <person name="Walsh D.A."/>
            <person name="Denef V.J."/>
            <person name="McMahon K.D."/>
            <person name="Konstantinidis K.T."/>
            <person name="Eloe-Fadrosh E.A."/>
            <person name="Kyrpides N.C."/>
            <person name="Woyke T."/>
        </authorList>
    </citation>
    <scope>NUCLEOTIDE SEQUENCE</scope>
    <source>
        <strain evidence="2">GVMAG-M-3300027708-51</strain>
    </source>
</reference>
<name>A0A6C0JJI6_9ZZZZ</name>
<organism evidence="2">
    <name type="scientific">viral metagenome</name>
    <dbReference type="NCBI Taxonomy" id="1070528"/>
    <lineage>
        <taxon>unclassified sequences</taxon>
        <taxon>metagenomes</taxon>
        <taxon>organismal metagenomes</taxon>
    </lineage>
</organism>
<protein>
    <submittedName>
        <fullName evidence="2">Uncharacterized protein</fullName>
    </submittedName>
</protein>
<evidence type="ECO:0000256" key="1">
    <source>
        <dbReference type="SAM" id="MobiDB-lite"/>
    </source>
</evidence>
<dbReference type="AlphaFoldDB" id="A0A6C0JJI6"/>
<evidence type="ECO:0000313" key="2">
    <source>
        <dbReference type="EMBL" id="QHU04607.1"/>
    </source>
</evidence>
<feature type="region of interest" description="Disordered" evidence="1">
    <location>
        <begin position="1"/>
        <end position="23"/>
    </location>
</feature>
<proteinExistence type="predicted"/>
<feature type="compositionally biased region" description="Basic residues" evidence="1">
    <location>
        <begin position="1"/>
        <end position="22"/>
    </location>
</feature>
<sequence>MAPKGHKTRSRRNKKQTRRRPRVALARLSSSVGMIEPVRIQPPTLVPRKGLQMKSGEETK</sequence>
<dbReference type="EMBL" id="MN740401">
    <property type="protein sequence ID" value="QHU04607.1"/>
    <property type="molecule type" value="Genomic_DNA"/>
</dbReference>